<dbReference type="SUPFAM" id="SSF56731">
    <property type="entry name" value="DNA primase core"/>
    <property type="match status" value="1"/>
</dbReference>
<dbReference type="EMBL" id="JAIBOA010000002">
    <property type="protein sequence ID" value="MBW8481659.1"/>
    <property type="molecule type" value="Genomic_DNA"/>
</dbReference>
<dbReference type="InterPro" id="IPR050219">
    <property type="entry name" value="DnaG_primase"/>
</dbReference>
<organism evidence="2 3">
    <name type="scientific">Actinomadura parmotrematis</name>
    <dbReference type="NCBI Taxonomy" id="2864039"/>
    <lineage>
        <taxon>Bacteria</taxon>
        <taxon>Bacillati</taxon>
        <taxon>Actinomycetota</taxon>
        <taxon>Actinomycetes</taxon>
        <taxon>Streptosporangiales</taxon>
        <taxon>Thermomonosporaceae</taxon>
        <taxon>Actinomadura</taxon>
    </lineage>
</organism>
<gene>
    <name evidence="2" type="ORF">K1Y72_04695</name>
</gene>
<evidence type="ECO:0000259" key="1">
    <source>
        <dbReference type="Pfam" id="PF08275"/>
    </source>
</evidence>
<feature type="domain" description="DNA primase DNAG catalytic core N-terminal" evidence="1">
    <location>
        <begin position="233"/>
        <end position="340"/>
    </location>
</feature>
<name>A0ABS7FPG3_9ACTN</name>
<evidence type="ECO:0000313" key="3">
    <source>
        <dbReference type="Proteomes" id="UP000774570"/>
    </source>
</evidence>
<protein>
    <submittedName>
        <fullName evidence="2">Toprim domain-containing protein</fullName>
    </submittedName>
</protein>
<reference evidence="2 3" key="1">
    <citation type="submission" date="2021-07" db="EMBL/GenBank/DDBJ databases">
        <title>Actinomadura sp. PM05-2 isolated from lichen.</title>
        <authorList>
            <person name="Somphong A."/>
            <person name="Phongsopitanun W."/>
            <person name="Tanasupawat S."/>
            <person name="Peongsungnone V."/>
        </authorList>
    </citation>
    <scope>NUCLEOTIDE SEQUENCE [LARGE SCALE GENOMIC DNA]</scope>
    <source>
        <strain evidence="2 3">PM05-2</strain>
    </source>
</reference>
<dbReference type="InterPro" id="IPR013264">
    <property type="entry name" value="DNAG_N"/>
</dbReference>
<dbReference type="Gene3D" id="3.40.1360.10">
    <property type="match status" value="1"/>
</dbReference>
<dbReference type="Pfam" id="PF13155">
    <property type="entry name" value="Toprim_2"/>
    <property type="match status" value="1"/>
</dbReference>
<dbReference type="Pfam" id="PF08275">
    <property type="entry name" value="DNAG_N"/>
    <property type="match status" value="1"/>
</dbReference>
<evidence type="ECO:0000313" key="2">
    <source>
        <dbReference type="EMBL" id="MBW8481659.1"/>
    </source>
</evidence>
<comment type="caution">
    <text evidence="2">The sequence shown here is derived from an EMBL/GenBank/DDBJ whole genome shotgun (WGS) entry which is preliminary data.</text>
</comment>
<dbReference type="InterPro" id="IPR037068">
    <property type="entry name" value="DNA_primase_core_N_sf"/>
</dbReference>
<dbReference type="Proteomes" id="UP000774570">
    <property type="component" value="Unassembled WGS sequence"/>
</dbReference>
<dbReference type="PANTHER" id="PTHR30313">
    <property type="entry name" value="DNA PRIMASE"/>
    <property type="match status" value="1"/>
</dbReference>
<accession>A0ABS7FPG3</accession>
<sequence length="529" mass="55604">MTSEGSAMPEDTSVLRDLAGHQAARLHDGTLPWAWWLEHAARHGRYGFTNTLLIAAQWRAATDVRSYAEWQAAGRQVRRGEAGIRVLARGGGTRPVFDVAQTAGLPLPRPEPGEARIWERLAAEAARCGLPVRADDGPDALAHRLALDLAPRGLPRADLVARSVAFVVLARLGLEPPPPAFPSPADWADDRLGDTVLRLARILHARLTDPSGDLMSAAHRFFRARVRDGWVPGYLAERGFARGVQRRWQIGYAPAGRRDLLDHLLGLGHTEQAVVAAGLARPGGRDTFRDRAMFAIRAEGGAVAGFIGRRRDGGTGPKYLNGPNTSLFRKGELLYGLHEASGRLAEGARPVLVEGPLDAIAVDLAAARGHAAVATCGVAVTPAQVAALARACDLERAGLLVALDGDAAGRSAAVRAWPALAAVPGPVDTAVLPGGRDPAQLLHEGGRAAVRAALRSPGRLLDLVVDDAASRAGGPLQTNEARLSALRAAVAVIAAARPAEAARQVVRLAARLDVPPALVTAELLTAAAP</sequence>
<keyword evidence="3" id="KW-1185">Reference proteome</keyword>
<dbReference type="Gene3D" id="3.90.980.10">
    <property type="entry name" value="DNA primase, catalytic core, N-terminal domain"/>
    <property type="match status" value="1"/>
</dbReference>
<dbReference type="PANTHER" id="PTHR30313:SF2">
    <property type="entry name" value="DNA PRIMASE"/>
    <property type="match status" value="1"/>
</dbReference>
<dbReference type="RefSeq" id="WP_220163516.1">
    <property type="nucleotide sequence ID" value="NZ_JAIBOA010000002.1"/>
</dbReference>
<proteinExistence type="predicted"/>